<sequence>MIDKLNLSKYEKITVLHQPDDYTVFDQLPTTLSAQHDAIFIFVMNIEEMKVNLQNVVEDESVLAQKGTVFFAYPKKGNKRYDSYIHRDEMFPALGINDDGYVSGSDIKFSRMVSMDDVFTVVGMKKEPKKVKKTSSPSQCVADYEDRIDEVKELLKDTPEQLSFFQQLTPGYQRDWARQIFSAKQQATRDKRAKQMIEILGQGYKSLDLYRREQK</sequence>
<keyword evidence="2" id="KW-1185">Reference proteome</keyword>
<dbReference type="STRING" id="1385510.GCA_000425205_02552"/>
<dbReference type="EMBL" id="AVPE01000011">
    <property type="protein sequence ID" value="KGX91148.1"/>
    <property type="molecule type" value="Genomic_DNA"/>
</dbReference>
<evidence type="ECO:0008006" key="3">
    <source>
        <dbReference type="Google" id="ProtNLM"/>
    </source>
</evidence>
<dbReference type="Pfam" id="PF13376">
    <property type="entry name" value="OmdA"/>
    <property type="match status" value="1"/>
</dbReference>
<name>A0A0A5GIU6_9BACI</name>
<organism evidence="1 2">
    <name type="scientific">Pontibacillus halophilus JSM 076056 = DSM 19796</name>
    <dbReference type="NCBI Taxonomy" id="1385510"/>
    <lineage>
        <taxon>Bacteria</taxon>
        <taxon>Bacillati</taxon>
        <taxon>Bacillota</taxon>
        <taxon>Bacilli</taxon>
        <taxon>Bacillales</taxon>
        <taxon>Bacillaceae</taxon>
        <taxon>Pontibacillus</taxon>
    </lineage>
</organism>
<gene>
    <name evidence="1" type="ORF">N781_05530</name>
</gene>
<protein>
    <recommendedName>
        <fullName evidence="3">LAAC</fullName>
    </recommendedName>
</protein>
<proteinExistence type="predicted"/>
<comment type="caution">
    <text evidence="1">The sequence shown here is derived from an EMBL/GenBank/DDBJ whole genome shotgun (WGS) entry which is preliminary data.</text>
</comment>
<reference evidence="1 2" key="1">
    <citation type="submission" date="2013-08" db="EMBL/GenBank/DDBJ databases">
        <authorList>
            <person name="Huang J."/>
            <person name="Wang G."/>
        </authorList>
    </citation>
    <scope>NUCLEOTIDE SEQUENCE [LARGE SCALE GENOMIC DNA]</scope>
    <source>
        <strain evidence="1 2">JSM 076056</strain>
    </source>
</reference>
<dbReference type="Proteomes" id="UP000030528">
    <property type="component" value="Unassembled WGS sequence"/>
</dbReference>
<evidence type="ECO:0000313" key="1">
    <source>
        <dbReference type="EMBL" id="KGX91148.1"/>
    </source>
</evidence>
<accession>A0A0A5GIU6</accession>
<dbReference type="eggNOG" id="COG4430">
    <property type="taxonomic scope" value="Bacteria"/>
</dbReference>
<evidence type="ECO:0000313" key="2">
    <source>
        <dbReference type="Proteomes" id="UP000030528"/>
    </source>
</evidence>
<dbReference type="AlphaFoldDB" id="A0A0A5GIU6"/>